<sequence length="82" mass="9668">MKLTNVAHRLPHGKRAPGTAINYSGGATLYKKKIEHKRKCHVDIIVNLETKHVMIINIFYNLNRYDGREYNIYINFWARSDH</sequence>
<reference evidence="1 2" key="1">
    <citation type="submission" date="2021-01" db="EMBL/GenBank/DDBJ databases">
        <title>Genome Sequencing of Type Strains.</title>
        <authorList>
            <person name="Lemaire J.F."/>
            <person name="Inderbitzin P."/>
            <person name="Collins S.B."/>
            <person name="Wespe N."/>
            <person name="Knight-Connoni V."/>
        </authorList>
    </citation>
    <scope>NUCLEOTIDE SEQUENCE [LARGE SCALE GENOMIC DNA]</scope>
    <source>
        <strain evidence="1 2">DSM 23009</strain>
    </source>
</reference>
<gene>
    <name evidence="1" type="ORF">JYA63_16825</name>
</gene>
<dbReference type="EMBL" id="JAFHKR010000039">
    <property type="protein sequence ID" value="MBN3555945.1"/>
    <property type="molecule type" value="Genomic_DNA"/>
</dbReference>
<protein>
    <submittedName>
        <fullName evidence="1">Uncharacterized protein</fullName>
    </submittedName>
</protein>
<accession>A0ABS2ZSU5</accession>
<evidence type="ECO:0000313" key="2">
    <source>
        <dbReference type="Proteomes" id="UP001296923"/>
    </source>
</evidence>
<proteinExistence type="predicted"/>
<name>A0ABS2ZSU5_9BACL</name>
<keyword evidence="2" id="KW-1185">Reference proteome</keyword>
<evidence type="ECO:0000313" key="1">
    <source>
        <dbReference type="EMBL" id="MBN3555945.1"/>
    </source>
</evidence>
<organism evidence="1 2">
    <name type="scientific">Fictibacillus nanhaiensis</name>
    <dbReference type="NCBI Taxonomy" id="742169"/>
    <lineage>
        <taxon>Bacteria</taxon>
        <taxon>Bacillati</taxon>
        <taxon>Bacillota</taxon>
        <taxon>Bacilli</taxon>
        <taxon>Bacillales</taxon>
        <taxon>Fictibacillaceae</taxon>
        <taxon>Fictibacillus</taxon>
    </lineage>
</organism>
<dbReference type="RefSeq" id="WP_205726711.1">
    <property type="nucleotide sequence ID" value="NZ_JAFHKR010000039.1"/>
</dbReference>
<dbReference type="Proteomes" id="UP001296923">
    <property type="component" value="Unassembled WGS sequence"/>
</dbReference>
<comment type="caution">
    <text evidence="1">The sequence shown here is derived from an EMBL/GenBank/DDBJ whole genome shotgun (WGS) entry which is preliminary data.</text>
</comment>